<protein>
    <submittedName>
        <fullName evidence="7">Precorrin-6y C5,15-methyltransferase (Decarboxylating) subunit CbiE</fullName>
    </submittedName>
</protein>
<dbReference type="SUPFAM" id="SSF53790">
    <property type="entry name" value="Tetrapyrrole methylase"/>
    <property type="match status" value="1"/>
</dbReference>
<gene>
    <name evidence="7" type="primary">cbiE</name>
    <name evidence="7" type="ORF">CL176_08995</name>
</gene>
<dbReference type="InterPro" id="IPR050714">
    <property type="entry name" value="Cobalamin_biosynth_MTase"/>
</dbReference>
<keyword evidence="2" id="KW-0169">Cobalamin biosynthesis</keyword>
<keyword evidence="3 7" id="KW-0489">Methyltransferase</keyword>
<reference evidence="7 8" key="1">
    <citation type="submission" date="2017-09" db="EMBL/GenBank/DDBJ databases">
        <title>Complete genome sequence of Oxytococcus suis strain ZY16052.</title>
        <authorList>
            <person name="Li F."/>
        </authorList>
    </citation>
    <scope>NUCLEOTIDE SEQUENCE [LARGE SCALE GENOMIC DNA]</scope>
    <source>
        <strain evidence="7 8">ZY16052</strain>
    </source>
</reference>
<dbReference type="RefSeq" id="WP_118991021.1">
    <property type="nucleotide sequence ID" value="NZ_CP023434.1"/>
</dbReference>
<evidence type="ECO:0000256" key="3">
    <source>
        <dbReference type="ARBA" id="ARBA00022603"/>
    </source>
</evidence>
<keyword evidence="5" id="KW-0949">S-adenosyl-L-methionine</keyword>
<dbReference type="InterPro" id="IPR014777">
    <property type="entry name" value="4pyrrole_Mease_sub1"/>
</dbReference>
<accession>A0A347WM18</accession>
<evidence type="ECO:0000256" key="5">
    <source>
        <dbReference type="ARBA" id="ARBA00022691"/>
    </source>
</evidence>
<dbReference type="Pfam" id="PF00590">
    <property type="entry name" value="TP_methylase"/>
    <property type="match status" value="1"/>
</dbReference>
<keyword evidence="4 7" id="KW-0808">Transferase</keyword>
<name>A0A347WM18_9LACT</name>
<dbReference type="InterPro" id="IPR035996">
    <property type="entry name" value="4pyrrol_Methylase_sf"/>
</dbReference>
<evidence type="ECO:0000256" key="4">
    <source>
        <dbReference type="ARBA" id="ARBA00022679"/>
    </source>
</evidence>
<dbReference type="GO" id="GO:0032259">
    <property type="term" value="P:methylation"/>
    <property type="evidence" value="ECO:0007669"/>
    <property type="project" value="UniProtKB-KW"/>
</dbReference>
<evidence type="ECO:0000259" key="6">
    <source>
        <dbReference type="Pfam" id="PF00590"/>
    </source>
</evidence>
<dbReference type="InterPro" id="IPR000878">
    <property type="entry name" value="4pyrrol_Mease"/>
</dbReference>
<dbReference type="KEGG" id="abae:CL176_08995"/>
<evidence type="ECO:0000256" key="2">
    <source>
        <dbReference type="ARBA" id="ARBA00022573"/>
    </source>
</evidence>
<keyword evidence="8" id="KW-1185">Reference proteome</keyword>
<dbReference type="NCBIfam" id="TIGR02467">
    <property type="entry name" value="CbiE"/>
    <property type="match status" value="1"/>
</dbReference>
<dbReference type="GO" id="GO:0008276">
    <property type="term" value="F:protein methyltransferase activity"/>
    <property type="evidence" value="ECO:0007669"/>
    <property type="project" value="InterPro"/>
</dbReference>
<dbReference type="UniPathway" id="UPA00148"/>
<evidence type="ECO:0000313" key="8">
    <source>
        <dbReference type="Proteomes" id="UP000263232"/>
    </source>
</evidence>
<sequence>MIHIVGIGPGDGALQLKVIDDLARKCDLILGSSRQLETIEIDELEKKRVIDFPFKEIVPFLLKQESMGQSVMYLASGDPMIYGIGNYLSKHLPEGSFEIYPGISSLQYIFSRIPMSMNDCFLSSAHGRQPNYDFLVRMPKLVMVTDEANGPYEIAQELLTRGAKGTMFVGEALSYPEEQLCSYSLDMVPDRDYDMNVVVVLNERS</sequence>
<dbReference type="CDD" id="cd11644">
    <property type="entry name" value="Precorrin-6Y-MT"/>
    <property type="match status" value="1"/>
</dbReference>
<dbReference type="EMBL" id="CP023434">
    <property type="protein sequence ID" value="AXY26125.1"/>
    <property type="molecule type" value="Genomic_DNA"/>
</dbReference>
<evidence type="ECO:0000313" key="7">
    <source>
        <dbReference type="EMBL" id="AXY26125.1"/>
    </source>
</evidence>
<organism evidence="7 8">
    <name type="scientific">Suicoccus acidiformans</name>
    <dbReference type="NCBI Taxonomy" id="2036206"/>
    <lineage>
        <taxon>Bacteria</taxon>
        <taxon>Bacillati</taxon>
        <taxon>Bacillota</taxon>
        <taxon>Bacilli</taxon>
        <taxon>Lactobacillales</taxon>
        <taxon>Aerococcaceae</taxon>
        <taxon>Suicoccus</taxon>
    </lineage>
</organism>
<evidence type="ECO:0000256" key="1">
    <source>
        <dbReference type="ARBA" id="ARBA00004953"/>
    </source>
</evidence>
<dbReference type="Gene3D" id="3.40.1010.10">
    <property type="entry name" value="Cobalt-precorrin-4 Transmethylase, Domain 1"/>
    <property type="match status" value="1"/>
</dbReference>
<dbReference type="AlphaFoldDB" id="A0A347WM18"/>
<dbReference type="OrthoDB" id="9780707at2"/>
<dbReference type="GO" id="GO:0009236">
    <property type="term" value="P:cobalamin biosynthetic process"/>
    <property type="evidence" value="ECO:0007669"/>
    <property type="project" value="UniProtKB-UniPathway"/>
</dbReference>
<dbReference type="PANTHER" id="PTHR43182:SF1">
    <property type="entry name" value="COBALT-PRECORRIN-7 C(5)-METHYLTRANSFERASE"/>
    <property type="match status" value="1"/>
</dbReference>
<feature type="domain" description="Tetrapyrrole methylase" evidence="6">
    <location>
        <begin position="1"/>
        <end position="181"/>
    </location>
</feature>
<comment type="pathway">
    <text evidence="1">Cofactor biosynthesis; adenosylcobalamin biosynthesis.</text>
</comment>
<proteinExistence type="predicted"/>
<dbReference type="InterPro" id="IPR012818">
    <property type="entry name" value="CbiE"/>
</dbReference>
<dbReference type="PANTHER" id="PTHR43182">
    <property type="entry name" value="COBALT-PRECORRIN-6B C(15)-METHYLTRANSFERASE (DECARBOXYLATING)"/>
    <property type="match status" value="1"/>
</dbReference>
<dbReference type="Proteomes" id="UP000263232">
    <property type="component" value="Chromosome"/>
</dbReference>